<feature type="domain" description="YbhG-like alpha-helical hairpin" evidence="4">
    <location>
        <begin position="126"/>
        <end position="236"/>
    </location>
</feature>
<dbReference type="Proteomes" id="UP000319836">
    <property type="component" value="Unassembled WGS sequence"/>
</dbReference>
<evidence type="ECO:0000256" key="3">
    <source>
        <dbReference type="SAM" id="Coils"/>
    </source>
</evidence>
<comment type="subcellular location">
    <subcellularLocation>
        <location evidence="1">Cell envelope</location>
    </subcellularLocation>
</comment>
<evidence type="ECO:0000313" key="6">
    <source>
        <dbReference type="Proteomes" id="UP000319836"/>
    </source>
</evidence>
<organism evidence="5 6">
    <name type="scientific">Eiseniibacteriota bacterium</name>
    <dbReference type="NCBI Taxonomy" id="2212470"/>
    <lineage>
        <taxon>Bacteria</taxon>
        <taxon>Candidatus Eiseniibacteriota</taxon>
    </lineage>
</organism>
<gene>
    <name evidence="5" type="ORF">E6K80_00470</name>
</gene>
<evidence type="ECO:0000313" key="5">
    <source>
        <dbReference type="EMBL" id="TMQ73309.1"/>
    </source>
</evidence>
<dbReference type="Gene3D" id="2.40.50.100">
    <property type="match status" value="1"/>
</dbReference>
<dbReference type="PANTHER" id="PTHR32347">
    <property type="entry name" value="EFFLUX SYSTEM COMPONENT YKNX-RELATED"/>
    <property type="match status" value="1"/>
</dbReference>
<dbReference type="EMBL" id="VBPA01000012">
    <property type="protein sequence ID" value="TMQ73309.1"/>
    <property type="molecule type" value="Genomic_DNA"/>
</dbReference>
<dbReference type="SUPFAM" id="SSF111369">
    <property type="entry name" value="HlyD-like secretion proteins"/>
    <property type="match status" value="2"/>
</dbReference>
<dbReference type="Gene3D" id="2.40.30.170">
    <property type="match status" value="1"/>
</dbReference>
<reference evidence="5 6" key="1">
    <citation type="journal article" date="2019" name="Nat. Microbiol.">
        <title>Mediterranean grassland soil C-N compound turnover is dependent on rainfall and depth, and is mediated by genomically divergent microorganisms.</title>
        <authorList>
            <person name="Diamond S."/>
            <person name="Andeer P.F."/>
            <person name="Li Z."/>
            <person name="Crits-Christoph A."/>
            <person name="Burstein D."/>
            <person name="Anantharaman K."/>
            <person name="Lane K.R."/>
            <person name="Thomas B.C."/>
            <person name="Pan C."/>
            <person name="Northen T.R."/>
            <person name="Banfield J.F."/>
        </authorList>
    </citation>
    <scope>NUCLEOTIDE SEQUENCE [LARGE SCALE GENOMIC DNA]</scope>
    <source>
        <strain evidence="5">WS_10</strain>
    </source>
</reference>
<dbReference type="Pfam" id="PF25881">
    <property type="entry name" value="HH_YBHG"/>
    <property type="match status" value="1"/>
</dbReference>
<name>A0A538UC66_UNCEI</name>
<dbReference type="InterPro" id="IPR059052">
    <property type="entry name" value="HH_YbhG-like"/>
</dbReference>
<dbReference type="PANTHER" id="PTHR32347:SF29">
    <property type="entry name" value="UPF0194 MEMBRANE PROTEIN YBHG"/>
    <property type="match status" value="1"/>
</dbReference>
<sequence>MIPPISARPPANLPRSHPSAFISPSLTSRVVPISRILPFHFGVARRPRCGLAVLGLAAALVATSGCGGNPAAVRASGIIEMNEIDVASMVGGRVERLMANEGDSIRAGDTLAVLERQEVAAELEAQTAEAARATAQSQEVATGPRAQEIKIARATLASLQAQLVLAEKQLGRVEKLFQQQAAPAEELDRARTSRDDLVAKRDAAREQLRLLEAGSRREDIVAARQAAAAARASLLGAQSRVRELVLVAPVNGVVLLRNYDPGELVPAGSPVLTLGNPDSLWVRVYVAAPLVSRIRRGARAEIRLGAGDKRRFTGRVVEIATRAEFTPRAALTEEERANIVFAVKIVLDPSNGQLKAGLPADAMIETVSASP</sequence>
<comment type="caution">
    <text evidence="5">The sequence shown here is derived from an EMBL/GenBank/DDBJ whole genome shotgun (WGS) entry which is preliminary data.</text>
</comment>
<evidence type="ECO:0000256" key="1">
    <source>
        <dbReference type="ARBA" id="ARBA00004196"/>
    </source>
</evidence>
<proteinExistence type="predicted"/>
<evidence type="ECO:0000256" key="2">
    <source>
        <dbReference type="ARBA" id="ARBA00023054"/>
    </source>
</evidence>
<accession>A0A538UC66</accession>
<dbReference type="GO" id="GO:0030313">
    <property type="term" value="C:cell envelope"/>
    <property type="evidence" value="ECO:0007669"/>
    <property type="project" value="UniProtKB-SubCell"/>
</dbReference>
<dbReference type="AlphaFoldDB" id="A0A538UC66"/>
<feature type="coiled-coil region" evidence="3">
    <location>
        <begin position="111"/>
        <end position="214"/>
    </location>
</feature>
<dbReference type="InterPro" id="IPR050465">
    <property type="entry name" value="UPF0194_transport"/>
</dbReference>
<keyword evidence="2 3" id="KW-0175">Coiled coil</keyword>
<evidence type="ECO:0000259" key="4">
    <source>
        <dbReference type="Pfam" id="PF25881"/>
    </source>
</evidence>
<protein>
    <submittedName>
        <fullName evidence="5">HlyD family efflux transporter periplasmic adaptor subunit</fullName>
    </submittedName>
</protein>